<dbReference type="SUPFAM" id="SSF57196">
    <property type="entry name" value="EGF/Laminin"/>
    <property type="match status" value="1"/>
</dbReference>
<keyword evidence="10" id="KW-0325">Glycoprotein</keyword>
<dbReference type="AlphaFoldDB" id="A0AAD5DYV3"/>
<dbReference type="PANTHER" id="PTHR22702">
    <property type="entry name" value="PROTEASE-ASSOCIATED DOMAIN-CONTAINING PROTEIN"/>
    <property type="match status" value="1"/>
</dbReference>
<evidence type="ECO:0000256" key="10">
    <source>
        <dbReference type="ARBA" id="ARBA00023180"/>
    </source>
</evidence>
<evidence type="ECO:0000259" key="14">
    <source>
        <dbReference type="Pfam" id="PF02225"/>
    </source>
</evidence>
<evidence type="ECO:0000256" key="11">
    <source>
        <dbReference type="ARBA" id="ARBA00037847"/>
    </source>
</evidence>
<keyword evidence="3 12" id="KW-0812">Transmembrane</keyword>
<protein>
    <recommendedName>
        <fullName evidence="18">PA domain-containing protein</fullName>
    </recommendedName>
</protein>
<dbReference type="Pfam" id="PF25011">
    <property type="entry name" value="VSR_TRX"/>
    <property type="match status" value="1"/>
</dbReference>
<evidence type="ECO:0000256" key="7">
    <source>
        <dbReference type="ARBA" id="ARBA00022989"/>
    </source>
</evidence>
<feature type="domain" description="Vacuolar sorting receptor thioredoxin-like" evidence="15">
    <location>
        <begin position="207"/>
        <end position="429"/>
    </location>
</feature>
<feature type="signal peptide" evidence="13">
    <location>
        <begin position="1"/>
        <end position="20"/>
    </location>
</feature>
<dbReference type="InterPro" id="IPR003137">
    <property type="entry name" value="PA_domain"/>
</dbReference>
<dbReference type="GO" id="GO:0005509">
    <property type="term" value="F:calcium ion binding"/>
    <property type="evidence" value="ECO:0007669"/>
    <property type="project" value="InterPro"/>
</dbReference>
<feature type="transmembrane region" description="Helical" evidence="12">
    <location>
        <begin position="627"/>
        <end position="651"/>
    </location>
</feature>
<feature type="domain" description="PA" evidence="14">
    <location>
        <begin position="105"/>
        <end position="181"/>
    </location>
</feature>
<comment type="subcellular location">
    <subcellularLocation>
        <location evidence="11">Endomembrane system</location>
        <topology evidence="11">Single-pass membrane protein</topology>
    </subcellularLocation>
    <subcellularLocation>
        <location evidence="1">Membrane</location>
        <topology evidence="1">Single-pass type I membrane protein</topology>
    </subcellularLocation>
</comment>
<dbReference type="Gene3D" id="2.10.25.10">
    <property type="entry name" value="Laminin"/>
    <property type="match status" value="1"/>
</dbReference>
<reference evidence="16" key="1">
    <citation type="submission" date="2020-11" db="EMBL/GenBank/DDBJ databases">
        <title>Chlorella ohadii genome sequencing and assembly.</title>
        <authorList>
            <person name="Murik O."/>
            <person name="Treves H."/>
            <person name="Kedem I."/>
            <person name="Shotland Y."/>
            <person name="Kaplan A."/>
        </authorList>
    </citation>
    <scope>NUCLEOTIDE SEQUENCE</scope>
    <source>
        <strain evidence="16">1</strain>
    </source>
</reference>
<evidence type="ECO:0000256" key="2">
    <source>
        <dbReference type="ARBA" id="ARBA00022536"/>
    </source>
</evidence>
<dbReference type="EMBL" id="JADXDR010000024">
    <property type="protein sequence ID" value="KAI7844756.1"/>
    <property type="molecule type" value="Genomic_DNA"/>
</dbReference>
<keyword evidence="4 13" id="KW-0732">Signal</keyword>
<keyword evidence="8 12" id="KW-0472">Membrane</keyword>
<dbReference type="GO" id="GO:0012505">
    <property type="term" value="C:endomembrane system"/>
    <property type="evidence" value="ECO:0007669"/>
    <property type="project" value="UniProtKB-SubCell"/>
</dbReference>
<name>A0AAD5DYV3_9CHLO</name>
<accession>A0AAD5DYV3</accession>
<dbReference type="InterPro" id="IPR056858">
    <property type="entry name" value="VSR_TRX"/>
</dbReference>
<feature type="chain" id="PRO_5042119528" description="PA domain-containing protein" evidence="13">
    <location>
        <begin position="21"/>
        <end position="706"/>
    </location>
</feature>
<keyword evidence="17" id="KW-1185">Reference proteome</keyword>
<keyword evidence="5" id="KW-0677">Repeat</keyword>
<keyword evidence="9" id="KW-1015">Disulfide bond</keyword>
<keyword evidence="2" id="KW-0245">EGF-like domain</keyword>
<evidence type="ECO:0000256" key="1">
    <source>
        <dbReference type="ARBA" id="ARBA00004479"/>
    </source>
</evidence>
<evidence type="ECO:0000256" key="3">
    <source>
        <dbReference type="ARBA" id="ARBA00022692"/>
    </source>
</evidence>
<proteinExistence type="predicted"/>
<dbReference type="Proteomes" id="UP001205105">
    <property type="component" value="Unassembled WGS sequence"/>
</dbReference>
<dbReference type="InterPro" id="IPR018097">
    <property type="entry name" value="EGF_Ca-bd_CS"/>
</dbReference>
<dbReference type="Gene3D" id="3.50.30.30">
    <property type="match status" value="1"/>
</dbReference>
<evidence type="ECO:0000256" key="13">
    <source>
        <dbReference type="SAM" id="SignalP"/>
    </source>
</evidence>
<keyword evidence="6" id="KW-0106">Calcium</keyword>
<dbReference type="PANTHER" id="PTHR22702:SF1">
    <property type="entry name" value="PROTEASE-ASSOCIATED DOMAIN-CONTAINING PROTEIN 1"/>
    <property type="match status" value="1"/>
</dbReference>
<evidence type="ECO:0000256" key="12">
    <source>
        <dbReference type="SAM" id="Phobius"/>
    </source>
</evidence>
<keyword evidence="7 12" id="KW-1133">Transmembrane helix</keyword>
<evidence type="ECO:0000313" key="17">
    <source>
        <dbReference type="Proteomes" id="UP001205105"/>
    </source>
</evidence>
<dbReference type="Pfam" id="PF02225">
    <property type="entry name" value="PA"/>
    <property type="match status" value="1"/>
</dbReference>
<dbReference type="InterPro" id="IPR046450">
    <property type="entry name" value="PA_dom_sf"/>
</dbReference>
<evidence type="ECO:0000256" key="8">
    <source>
        <dbReference type="ARBA" id="ARBA00023136"/>
    </source>
</evidence>
<dbReference type="GO" id="GO:0016020">
    <property type="term" value="C:membrane"/>
    <property type="evidence" value="ECO:0007669"/>
    <property type="project" value="UniProtKB-SubCell"/>
</dbReference>
<dbReference type="PROSITE" id="PS01187">
    <property type="entry name" value="EGF_CA"/>
    <property type="match status" value="1"/>
</dbReference>
<organism evidence="16 17">
    <name type="scientific">Chlorella ohadii</name>
    <dbReference type="NCBI Taxonomy" id="2649997"/>
    <lineage>
        <taxon>Eukaryota</taxon>
        <taxon>Viridiplantae</taxon>
        <taxon>Chlorophyta</taxon>
        <taxon>core chlorophytes</taxon>
        <taxon>Trebouxiophyceae</taxon>
        <taxon>Chlorellales</taxon>
        <taxon>Chlorellaceae</taxon>
        <taxon>Chlorella clade</taxon>
        <taxon>Chlorella</taxon>
    </lineage>
</organism>
<evidence type="ECO:0000256" key="9">
    <source>
        <dbReference type="ARBA" id="ARBA00023157"/>
    </source>
</evidence>
<evidence type="ECO:0000313" key="16">
    <source>
        <dbReference type="EMBL" id="KAI7844756.1"/>
    </source>
</evidence>
<evidence type="ECO:0000256" key="6">
    <source>
        <dbReference type="ARBA" id="ARBA00022837"/>
    </source>
</evidence>
<evidence type="ECO:0008006" key="18">
    <source>
        <dbReference type="Google" id="ProtNLM"/>
    </source>
</evidence>
<evidence type="ECO:0000256" key="4">
    <source>
        <dbReference type="ARBA" id="ARBA00022729"/>
    </source>
</evidence>
<evidence type="ECO:0000256" key="5">
    <source>
        <dbReference type="ARBA" id="ARBA00022737"/>
    </source>
</evidence>
<sequence>MARALAALLALLSAASLCRAVFVIEKGGLKVVLPQEAKEKYPGGFDVALAHFGSPRYGGTLRARLIYVDPAYGRTETCGGGSCAFGCSDFSTASPPLDLRKEGGENYIMMVDRGPTSNPCKFAEKVWNVQSAGARGAIVVNFEDRMTTMEAPDEDDEANVKFLTNITIPATFVTKSTGDALKALMKGGQPVYVVMDWQDILPKKQQVSWEFWTNSNDQCGPVCDVQKEFIKEFVPVAKEFDAHNWTVFTPHYIVWICPTPYRSSSECSSQCIHKGRYCSPDPDGNLTQGYSGSDVVQGYSGSDVVQENLRQLCVFQMAKDAGKAYLWWDYVTKFGEQCDMERKKYGQECAEHVFAQINQDNWSSVDKLRQCIGGQQDDSDHPIMEAQLAAQKGNTSTGEGEVFILPTIRINGVQYRGKMATAEVLRAICAGFSTGNMPQACSKAMDDACMQGGKGYQDCASRTDGKTQCVNTFTGYNCTCGHGFISHIDRTGEERCLDINECLSISQLDPKCTCERCACNNTRGGYECITDIPNECASDHGGCWHADFKVKGQSRSFSACKDNLPAYKDALAHGQPVDSIPLHTCTCPPCFTAVERGGKISCTPKCDLQYCDLDVGVCHAEPGSGGVGAGVIVLIIVAVVVVLSGMGYVAYQYRLRSIMQQEVRAIMAQYMPLEDSDPDGALAGLGSRLKRLAGGGGGSGEANGGV</sequence>
<evidence type="ECO:0000259" key="15">
    <source>
        <dbReference type="Pfam" id="PF25011"/>
    </source>
</evidence>
<dbReference type="SUPFAM" id="SSF52025">
    <property type="entry name" value="PA domain"/>
    <property type="match status" value="1"/>
</dbReference>
<gene>
    <name evidence="16" type="ORF">COHA_001638</name>
</gene>
<comment type="caution">
    <text evidence="16">The sequence shown here is derived from an EMBL/GenBank/DDBJ whole genome shotgun (WGS) entry which is preliminary data.</text>
</comment>